<evidence type="ECO:0000256" key="7">
    <source>
        <dbReference type="ARBA" id="ARBA00023136"/>
    </source>
</evidence>
<keyword evidence="2" id="KW-0813">Transport</keyword>
<keyword evidence="3" id="KW-1003">Cell membrane</keyword>
<evidence type="ECO:0000313" key="11">
    <source>
        <dbReference type="EMBL" id="BDG60420.1"/>
    </source>
</evidence>
<accession>A0AA35CJH6</accession>
<dbReference type="GO" id="GO:0005886">
    <property type="term" value="C:plasma membrane"/>
    <property type="evidence" value="ECO:0007669"/>
    <property type="project" value="UniProtKB-SubCell"/>
</dbReference>
<name>A0AA35CJH6_9FIRM</name>
<evidence type="ECO:0000256" key="3">
    <source>
        <dbReference type="ARBA" id="ARBA00022475"/>
    </source>
</evidence>
<dbReference type="EMBL" id="AP025628">
    <property type="protein sequence ID" value="BDG60420.1"/>
    <property type="molecule type" value="Genomic_DNA"/>
</dbReference>
<gene>
    <name evidence="11" type="primary">rbsC_1</name>
    <name evidence="11" type="ORF">caldi_15100</name>
</gene>
<dbReference type="AlphaFoldDB" id="A0AA35CJH6"/>
<feature type="region of interest" description="Disordered" evidence="9">
    <location>
        <begin position="1"/>
        <end position="36"/>
    </location>
</feature>
<dbReference type="PANTHER" id="PTHR32196:SF71">
    <property type="entry name" value="AUTOINDUCER 2 IMPORT SYSTEM PERMEASE PROTEIN LSRD"/>
    <property type="match status" value="1"/>
</dbReference>
<evidence type="ECO:0000256" key="6">
    <source>
        <dbReference type="ARBA" id="ARBA00022989"/>
    </source>
</evidence>
<feature type="transmembrane region" description="Helical" evidence="10">
    <location>
        <begin position="240"/>
        <end position="259"/>
    </location>
</feature>
<dbReference type="Proteomes" id="UP001163687">
    <property type="component" value="Chromosome"/>
</dbReference>
<organism evidence="11 12">
    <name type="scientific">Caldinitratiruptor microaerophilus</name>
    <dbReference type="NCBI Taxonomy" id="671077"/>
    <lineage>
        <taxon>Bacteria</taxon>
        <taxon>Bacillati</taxon>
        <taxon>Bacillota</taxon>
        <taxon>Clostridia</taxon>
        <taxon>Eubacteriales</taxon>
        <taxon>Symbiobacteriaceae</taxon>
        <taxon>Caldinitratiruptor</taxon>
    </lineage>
</organism>
<evidence type="ECO:0000256" key="4">
    <source>
        <dbReference type="ARBA" id="ARBA00022519"/>
    </source>
</evidence>
<reference evidence="11" key="1">
    <citation type="submission" date="2022-03" db="EMBL/GenBank/DDBJ databases">
        <title>Complete genome sequence of Caldinitratiruptor microaerophilus.</title>
        <authorList>
            <person name="Mukaiyama R."/>
            <person name="Nishiyama T."/>
            <person name="Ueda K."/>
        </authorList>
    </citation>
    <scope>NUCLEOTIDE SEQUENCE</scope>
    <source>
        <strain evidence="11">JCM 16183</strain>
    </source>
</reference>
<keyword evidence="12" id="KW-1185">Reference proteome</keyword>
<dbReference type="CDD" id="cd06579">
    <property type="entry name" value="TM_PBP1_transp_AraH_like"/>
    <property type="match status" value="1"/>
</dbReference>
<evidence type="ECO:0000256" key="10">
    <source>
        <dbReference type="SAM" id="Phobius"/>
    </source>
</evidence>
<evidence type="ECO:0000256" key="8">
    <source>
        <dbReference type="ARBA" id="ARBA00039381"/>
    </source>
</evidence>
<feature type="transmembrane region" description="Helical" evidence="10">
    <location>
        <begin position="97"/>
        <end position="114"/>
    </location>
</feature>
<feature type="transmembrane region" description="Helical" evidence="10">
    <location>
        <begin position="120"/>
        <end position="142"/>
    </location>
</feature>
<protein>
    <recommendedName>
        <fullName evidence="8">Autoinducer 2 import system permease protein LsrD</fullName>
    </recommendedName>
</protein>
<evidence type="ECO:0000313" key="12">
    <source>
        <dbReference type="Proteomes" id="UP001163687"/>
    </source>
</evidence>
<comment type="subcellular location">
    <subcellularLocation>
        <location evidence="1">Cell membrane</location>
        <topology evidence="1">Multi-pass membrane protein</topology>
    </subcellularLocation>
</comment>
<dbReference type="GO" id="GO:0022857">
    <property type="term" value="F:transmembrane transporter activity"/>
    <property type="evidence" value="ECO:0007669"/>
    <property type="project" value="InterPro"/>
</dbReference>
<feature type="transmembrane region" description="Helical" evidence="10">
    <location>
        <begin position="323"/>
        <end position="340"/>
    </location>
</feature>
<keyword evidence="6 10" id="KW-1133">Transmembrane helix</keyword>
<keyword evidence="5 10" id="KW-0812">Transmembrane</keyword>
<feature type="compositionally biased region" description="Low complexity" evidence="9">
    <location>
        <begin position="18"/>
        <end position="33"/>
    </location>
</feature>
<dbReference type="Pfam" id="PF02653">
    <property type="entry name" value="BPD_transp_2"/>
    <property type="match status" value="1"/>
</dbReference>
<dbReference type="PANTHER" id="PTHR32196">
    <property type="entry name" value="ABC TRANSPORTER PERMEASE PROTEIN YPHD-RELATED-RELATED"/>
    <property type="match status" value="1"/>
</dbReference>
<feature type="transmembrane region" description="Helical" evidence="10">
    <location>
        <begin position="44"/>
        <end position="66"/>
    </location>
</feature>
<evidence type="ECO:0000256" key="5">
    <source>
        <dbReference type="ARBA" id="ARBA00022692"/>
    </source>
</evidence>
<feature type="transmembrane region" description="Helical" evidence="10">
    <location>
        <begin position="187"/>
        <end position="209"/>
    </location>
</feature>
<feature type="transmembrane region" description="Helical" evidence="10">
    <location>
        <begin position="292"/>
        <end position="311"/>
    </location>
</feature>
<keyword evidence="4" id="KW-0997">Cell inner membrane</keyword>
<keyword evidence="7 10" id="KW-0472">Membrane</keyword>
<evidence type="ECO:0000256" key="1">
    <source>
        <dbReference type="ARBA" id="ARBA00004651"/>
    </source>
</evidence>
<dbReference type="KEGG" id="cmic:caldi_15100"/>
<evidence type="ECO:0000256" key="2">
    <source>
        <dbReference type="ARBA" id="ARBA00022448"/>
    </source>
</evidence>
<dbReference type="InterPro" id="IPR001851">
    <property type="entry name" value="ABC_transp_permease"/>
</dbReference>
<sequence length="343" mass="35530">MKLTARMAMADPAESGTPQQRRPGGGAAPQAAPARRRPWPRETFLAILLVAAGAGMSVLSPHFLTAANLMNVLRYLVETGIIALPMTLIIITGGIDLSVGSILGLSGLVMGILWRAGVDIWVAALLALVAGAAAGLLNALFITRLGIPPLVVTVATMTGYRGLALALSQARPVSGFPRPFLEIGQGYVGPVPVQVLVLLVLAVVFHVLLTRTVFGRRVFALGLNETAARYSGIQVARVKVWIYTLSGLLSALAALILVARTATARADAGTGLELDVVTAVVLGGTKITGGEGSIAGTVLGLLLIGIISNGLDLAGIPSVWRTVALGAALILAILINQTVWRNR</sequence>
<dbReference type="RefSeq" id="WP_264844445.1">
    <property type="nucleotide sequence ID" value="NZ_AP025628.1"/>
</dbReference>
<evidence type="ECO:0000256" key="9">
    <source>
        <dbReference type="SAM" id="MobiDB-lite"/>
    </source>
</evidence>
<proteinExistence type="predicted"/>